<dbReference type="InterPro" id="IPR011010">
    <property type="entry name" value="DNA_brk_join_enz"/>
</dbReference>
<dbReference type="Gene3D" id="1.10.443.10">
    <property type="entry name" value="Intergrase catalytic core"/>
    <property type="match status" value="1"/>
</dbReference>
<proteinExistence type="predicted"/>
<dbReference type="InterPro" id="IPR013762">
    <property type="entry name" value="Integrase-like_cat_sf"/>
</dbReference>
<dbReference type="GO" id="GO:0006310">
    <property type="term" value="P:DNA recombination"/>
    <property type="evidence" value="ECO:0007669"/>
    <property type="project" value="UniProtKB-KW"/>
</dbReference>
<evidence type="ECO:0000256" key="1">
    <source>
        <dbReference type="ARBA" id="ARBA00023172"/>
    </source>
</evidence>
<protein>
    <submittedName>
        <fullName evidence="2">Tyrosine-type recombinase/integrase</fullName>
    </submittedName>
</protein>
<dbReference type="RefSeq" id="WP_151041708.1">
    <property type="nucleotide sequence ID" value="NZ_VZUL01000002.1"/>
</dbReference>
<comment type="caution">
    <text evidence="2">The sequence shown here is derived from an EMBL/GenBank/DDBJ whole genome shotgun (WGS) entry which is preliminary data.</text>
</comment>
<reference evidence="2 3" key="1">
    <citation type="submission" date="2019-09" db="EMBL/GenBank/DDBJ databases">
        <title>Genome sequencing of Ng87 strain.</title>
        <authorList>
            <person name="Karasev E.S."/>
            <person name="Andronov E."/>
        </authorList>
    </citation>
    <scope>NUCLEOTIDE SEQUENCE [LARGE SCALE GENOMIC DNA]</scope>
    <source>
        <strain evidence="2 3">Ng87</strain>
    </source>
</reference>
<dbReference type="GO" id="GO:0003677">
    <property type="term" value="F:DNA binding"/>
    <property type="evidence" value="ECO:0007669"/>
    <property type="project" value="InterPro"/>
</dbReference>
<dbReference type="EMBL" id="VZUL01000002">
    <property type="protein sequence ID" value="KAB1086194.1"/>
    <property type="molecule type" value="Genomic_DNA"/>
</dbReference>
<accession>A0A6A1TRJ9</accession>
<organism evidence="2 3">
    <name type="scientific">Neorhizobium galegae</name>
    <name type="common">Rhizobium galegae</name>
    <dbReference type="NCBI Taxonomy" id="399"/>
    <lineage>
        <taxon>Bacteria</taxon>
        <taxon>Pseudomonadati</taxon>
        <taxon>Pseudomonadota</taxon>
        <taxon>Alphaproteobacteria</taxon>
        <taxon>Hyphomicrobiales</taxon>
        <taxon>Rhizobiaceae</taxon>
        <taxon>Rhizobium/Agrobacterium group</taxon>
        <taxon>Neorhizobium</taxon>
    </lineage>
</organism>
<evidence type="ECO:0000313" key="3">
    <source>
        <dbReference type="Proteomes" id="UP000386575"/>
    </source>
</evidence>
<dbReference type="SUPFAM" id="SSF56349">
    <property type="entry name" value="DNA breaking-rejoining enzymes"/>
    <property type="match status" value="1"/>
</dbReference>
<sequence>MAMKSSYTTRWDTIGKALVAIVEGDLDTVRNNIVTRCKRRVEAKIEAAKKAKKEIVIGNEYGHRAANLTVAALRSAFKYFKMWPEIYGLKSNVAAGLENTQDRPPNSSLEADSGSAIAAMSQYDLGAYIYGLEQIKNPIVQTALFLQLETGQRRFTACAAVRESFQVSPHYGFIWRLRDKVDHWRLLPLTEKTAERVKATLERYKDYGNRYLFPVSKRMGEDGEPVQGHVNKRTLSAAIESMRHEGGVFEGHPNPPSSHDARYAFVTRMGQEMHRFVIDGRRLQFRDIEIITHANEGKEGTASLIYDRSQALDVKEILLSEWREYLLEGYRMYCEGLKDPIKRAEYQTKSVELRSHGARPVLVVDNVDVEVSPRRAVG</sequence>
<dbReference type="GO" id="GO:0015074">
    <property type="term" value="P:DNA integration"/>
    <property type="evidence" value="ECO:0007669"/>
    <property type="project" value="InterPro"/>
</dbReference>
<dbReference type="Proteomes" id="UP000386575">
    <property type="component" value="Unassembled WGS sequence"/>
</dbReference>
<dbReference type="AlphaFoldDB" id="A0A6A1TRJ9"/>
<keyword evidence="1" id="KW-0233">DNA recombination</keyword>
<evidence type="ECO:0000313" key="2">
    <source>
        <dbReference type="EMBL" id="KAB1086194.1"/>
    </source>
</evidence>
<gene>
    <name evidence="2" type="ORF">F4V91_06940</name>
</gene>
<name>A0A6A1TRJ9_NEOGA</name>